<keyword evidence="5 7" id="KW-1133">Transmembrane helix</keyword>
<organism evidence="8 9">
    <name type="scientific">Methanomethylophilus alvi</name>
    <dbReference type="NCBI Taxonomy" id="1291540"/>
    <lineage>
        <taxon>Archaea</taxon>
        <taxon>Methanobacteriati</taxon>
        <taxon>Thermoplasmatota</taxon>
        <taxon>Thermoplasmata</taxon>
        <taxon>Methanomassiliicoccales</taxon>
        <taxon>Methanomethylophilaceae</taxon>
        <taxon>Methanomethylophilus</taxon>
    </lineage>
</organism>
<proteinExistence type="inferred from homology"/>
<dbReference type="PANTHER" id="PTHR11434:SF16">
    <property type="entry name" value="NADH-UBIQUINONE OXIDOREDUCTASE CHAIN 4L"/>
    <property type="match status" value="1"/>
</dbReference>
<dbReference type="InterPro" id="IPR001133">
    <property type="entry name" value="NADH_UbQ_OxRdtase_chain4L/K"/>
</dbReference>
<dbReference type="InterPro" id="IPR039428">
    <property type="entry name" value="NUOK/Mnh_C1-like"/>
</dbReference>
<evidence type="ECO:0000256" key="3">
    <source>
        <dbReference type="ARBA" id="ARBA00022448"/>
    </source>
</evidence>
<dbReference type="GeneID" id="41321002"/>
<evidence type="ECO:0000256" key="2">
    <source>
        <dbReference type="ARBA" id="ARBA00010519"/>
    </source>
</evidence>
<comment type="subcellular location">
    <subcellularLocation>
        <location evidence="1">Membrane</location>
        <topology evidence="1">Multi-pass membrane protein</topology>
    </subcellularLocation>
</comment>
<dbReference type="GO" id="GO:0042773">
    <property type="term" value="P:ATP synthesis coupled electron transport"/>
    <property type="evidence" value="ECO:0007669"/>
    <property type="project" value="InterPro"/>
</dbReference>
<dbReference type="GO" id="GO:0030964">
    <property type="term" value="C:NADH dehydrogenase complex"/>
    <property type="evidence" value="ECO:0007669"/>
    <property type="project" value="TreeGrafter"/>
</dbReference>
<dbReference type="PANTHER" id="PTHR11434">
    <property type="entry name" value="NADH-UBIQUINONE OXIDOREDUCTASE SUBUNIT ND4L"/>
    <property type="match status" value="1"/>
</dbReference>
<sequence length="103" mass="11178">MIPIEYFLTFGAILFVIGAYGVLTKSSTIIVLMCIELMLNAANINFIAFSAYGTFIDAALGQVFVIMTISVAAAEVAVGIAIVLNAYKMRKTVSTDDLNTMRW</sequence>
<feature type="transmembrane region" description="Helical" evidence="7">
    <location>
        <begin position="6"/>
        <end position="23"/>
    </location>
</feature>
<dbReference type="Gene3D" id="1.10.287.3510">
    <property type="match status" value="1"/>
</dbReference>
<dbReference type="Pfam" id="PF00420">
    <property type="entry name" value="Oxidored_q2"/>
    <property type="match status" value="1"/>
</dbReference>
<dbReference type="HAMAP" id="MF_01456">
    <property type="entry name" value="NDH1_NuoK"/>
    <property type="match status" value="1"/>
</dbReference>
<keyword evidence="6 7" id="KW-0472">Membrane</keyword>
<evidence type="ECO:0000256" key="6">
    <source>
        <dbReference type="ARBA" id="ARBA00023136"/>
    </source>
</evidence>
<dbReference type="RefSeq" id="WP_015504108.1">
    <property type="nucleotide sequence ID" value="NZ_CAYARL010000008.1"/>
</dbReference>
<dbReference type="GO" id="GO:0016651">
    <property type="term" value="F:oxidoreductase activity, acting on NAD(P)H"/>
    <property type="evidence" value="ECO:0007669"/>
    <property type="project" value="InterPro"/>
</dbReference>
<feature type="transmembrane region" description="Helical" evidence="7">
    <location>
        <begin position="30"/>
        <end position="53"/>
    </location>
</feature>
<gene>
    <name evidence="8" type="ORF">BKD89_00995</name>
</gene>
<reference evidence="8 9" key="1">
    <citation type="submission" date="2016-10" db="EMBL/GenBank/DDBJ databases">
        <title>Complete genome of the TMA-utilizing, human hosted archaeon Methanomethylophilus alvus Gen. nov, sp. nov., strain Mx-05, derived from a pure culture.</title>
        <authorList>
            <person name="Brugere J.-F."/>
            <person name="Ben Hania W."/>
            <person name="Chaudhary P.P."/>
            <person name="Gaci N."/>
            <person name="Borrel G."/>
            <person name="Cao Van Tuat L."/>
            <person name="Fardeau M.-L."/>
            <person name="Harris H.M.B."/>
            <person name="O'Toole P.W."/>
            <person name="Ollivier B."/>
        </authorList>
    </citation>
    <scope>NUCLEOTIDE SEQUENCE [LARGE SCALE GENOMIC DNA]</scope>
    <source>
        <strain evidence="8 9">Mx-05</strain>
    </source>
</reference>
<keyword evidence="4 7" id="KW-0812">Transmembrane</keyword>
<dbReference type="NCBIfam" id="NF004320">
    <property type="entry name" value="PRK05715.1-2"/>
    <property type="match status" value="1"/>
</dbReference>
<name>A0A3G3IF80_9ARCH</name>
<evidence type="ECO:0000256" key="4">
    <source>
        <dbReference type="ARBA" id="ARBA00022692"/>
    </source>
</evidence>
<dbReference type="OMA" id="IPMEHGL"/>
<dbReference type="Proteomes" id="UP000273278">
    <property type="component" value="Chromosome"/>
</dbReference>
<keyword evidence="3" id="KW-0813">Transport</keyword>
<accession>A0A3G3IF80</accession>
<evidence type="ECO:0000256" key="7">
    <source>
        <dbReference type="SAM" id="Phobius"/>
    </source>
</evidence>
<evidence type="ECO:0000256" key="5">
    <source>
        <dbReference type="ARBA" id="ARBA00022989"/>
    </source>
</evidence>
<dbReference type="FunFam" id="1.10.287.3510:FF:000001">
    <property type="entry name" value="NADH-quinone oxidoreductase subunit K"/>
    <property type="match status" value="1"/>
</dbReference>
<protein>
    <submittedName>
        <fullName evidence="8">NADH-quinone oxidoreductase subunit K</fullName>
    </submittedName>
</protein>
<dbReference type="AlphaFoldDB" id="A0A3G3IF80"/>
<dbReference type="EMBL" id="CP017686">
    <property type="protein sequence ID" value="AYQ54399.1"/>
    <property type="molecule type" value="Genomic_DNA"/>
</dbReference>
<feature type="transmembrane region" description="Helical" evidence="7">
    <location>
        <begin position="59"/>
        <end position="84"/>
    </location>
</feature>
<evidence type="ECO:0000256" key="1">
    <source>
        <dbReference type="ARBA" id="ARBA00004141"/>
    </source>
</evidence>
<evidence type="ECO:0000313" key="8">
    <source>
        <dbReference type="EMBL" id="AYQ54399.1"/>
    </source>
</evidence>
<comment type="similarity">
    <text evidence="2">Belongs to the complex I subunit 4L family.</text>
</comment>
<evidence type="ECO:0000313" key="9">
    <source>
        <dbReference type="Proteomes" id="UP000273278"/>
    </source>
</evidence>